<protein>
    <recommendedName>
        <fullName evidence="3">Phage protein</fullName>
    </recommendedName>
</protein>
<accession>A1KX84</accession>
<evidence type="ECO:0008006" key="3">
    <source>
        <dbReference type="Google" id="ProtNLM"/>
    </source>
</evidence>
<name>A1KX84_9CAUD</name>
<dbReference type="Proteomes" id="UP000000726">
    <property type="component" value="Segment"/>
</dbReference>
<keyword evidence="2" id="KW-1185">Reference proteome</keyword>
<dbReference type="EMBL" id="AP008954">
    <property type="protein sequence ID" value="BAF43917.1"/>
    <property type="molecule type" value="Genomic_DNA"/>
</dbReference>
<reference evidence="1 2" key="1">
    <citation type="submission" date="2005-03" db="EMBL/GenBank/DDBJ databases">
        <title>phi ETA3.</title>
        <authorList>
            <person name="Sawada J."/>
        </authorList>
    </citation>
    <scope>NUCLEOTIDE SEQUENCE [LARGE SCALE GENOMIC DNA]</scope>
    <source>
        <strain evidence="1">TY32</strain>
    </source>
</reference>
<organism evidence="1 2">
    <name type="scientific">Staphylococcus phage phiETA3</name>
    <dbReference type="NCBI Taxonomy" id="2994038"/>
    <lineage>
        <taxon>Viruses</taxon>
        <taxon>Duplodnaviria</taxon>
        <taxon>Heunggongvirae</taxon>
        <taxon>Uroviricota</taxon>
        <taxon>Caudoviricetes</taxon>
        <taxon>Azeredovirinae</taxon>
        <taxon>Phietavirus</taxon>
        <taxon>Phietavirus ETA3</taxon>
    </lineage>
</organism>
<dbReference type="GeneID" id="4712401"/>
<proteinExistence type="predicted"/>
<evidence type="ECO:0000313" key="2">
    <source>
        <dbReference type="Proteomes" id="UP000000726"/>
    </source>
</evidence>
<sequence length="89" mass="10561">MLFNIQLKKVLNLMKQSVLWQVRLSINMRRNRKMKKFNVQITYTGMIEETIEAESLEEAEFEADVTARLEAPFDCDEYEINVEEAQEND</sequence>
<evidence type="ECO:0000313" key="1">
    <source>
        <dbReference type="EMBL" id="BAF43917.1"/>
    </source>
</evidence>
<dbReference type="KEGG" id="vg:4712401"/>
<dbReference type="RefSeq" id="YP_001004362.1">
    <property type="nucleotide sequence ID" value="NC_008799.1"/>
</dbReference>